<feature type="domain" description="Gag1-like clamp" evidence="2">
    <location>
        <begin position="407"/>
        <end position="605"/>
    </location>
</feature>
<feature type="region of interest" description="Disordered" evidence="1">
    <location>
        <begin position="93"/>
        <end position="134"/>
    </location>
</feature>
<dbReference type="PANTHER" id="PTHR28065:SF1">
    <property type="entry name" value="DUF4050 DOMAIN-CONTAINING PROTEIN"/>
    <property type="match status" value="1"/>
</dbReference>
<dbReference type="Pfam" id="PF13259">
    <property type="entry name" value="clamp_Gag1-like"/>
    <property type="match status" value="1"/>
</dbReference>
<proteinExistence type="predicted"/>
<feature type="region of interest" description="Disordered" evidence="1">
    <location>
        <begin position="148"/>
        <end position="214"/>
    </location>
</feature>
<feature type="compositionally biased region" description="Low complexity" evidence="1">
    <location>
        <begin position="98"/>
        <end position="108"/>
    </location>
</feature>
<evidence type="ECO:0000259" key="2">
    <source>
        <dbReference type="Pfam" id="PF13259"/>
    </source>
</evidence>
<feature type="compositionally biased region" description="Acidic residues" evidence="1">
    <location>
        <begin position="361"/>
        <end position="370"/>
    </location>
</feature>
<protein>
    <submittedName>
        <fullName evidence="3">Atrophin-1</fullName>
    </submittedName>
</protein>
<evidence type="ECO:0000313" key="4">
    <source>
        <dbReference type="Proteomes" id="UP001489902"/>
    </source>
</evidence>
<sequence>MQTGVFGRATYFYHLFNLDPPHNPVQNQNQNQNQNQKNHKTKNQSRNSEAPPSQAKNSVKSLPFWALWESLNPYPNQISLAMSFSPPGSAFASGVGPGVDDPSSVVVGSDRHQTPAHAHAHAQPHAHTHTDSVTESHVDNVANISDQERHQQRFQQQSSPRDIISSSPTSVHPLLQVASAPPHSRSTTAATAATTTSPTSESLPSPLGNFNKQSPSTTVLAAKAYQGPADSPSSMIFSDIYKSPRSPIAKLRHHSVQLPTPLPANTPDWYDDDHSDLLSKDKVKQKEAVRRYLEAKVKNDWDFSWPSRVVDPPPAEGDVTVVNTTSKSPDDMQPVTSLDVTEPSKPVQDETREDGGYQVDDSSEDEDGSDAESTYSTVSEDPIRFRARLDWTSDLSDDDDEPAASRSPFRFDNPNNVGSTIQAAVHTKRAKRRRAVRKEMEWNEGLACFEARRNAWTGARTVRVRAKPATPPAVSPLSPRRFFFRRSMSTSPPSSTIASALPPQVSDASDNSSLARSDELRNARSKDTTPSTPPDSRNYPVEVLLPLAPPLLPPNNPLRASITPSVYLSLYDKVIIHSLQPSCPINLSDMLRACVTGWKRDGEWPPRPAMAPTPVAKKKKPKKASNPSDNSGSTVRRMSFGLLGRDKDDTTGGKGIRRSLVRAFGIGEAADTPK</sequence>
<feature type="compositionally biased region" description="Polar residues" evidence="1">
    <location>
        <begin position="45"/>
        <end position="57"/>
    </location>
</feature>
<feature type="compositionally biased region" description="Basic and acidic residues" evidence="1">
    <location>
        <begin position="516"/>
        <end position="527"/>
    </location>
</feature>
<dbReference type="InterPro" id="IPR025124">
    <property type="entry name" value="Gag1-like_clamp"/>
</dbReference>
<reference evidence="3 4" key="1">
    <citation type="submission" date="2024-04" db="EMBL/GenBank/DDBJ databases">
        <title>Complete genome sequence of Fusarium acuminatum.</title>
        <authorList>
            <person name="Lan B."/>
        </authorList>
    </citation>
    <scope>NUCLEOTIDE SEQUENCE [LARGE SCALE GENOMIC DNA]</scope>
    <source>
        <strain evidence="3">1A</strain>
    </source>
</reference>
<feature type="compositionally biased region" description="Polar residues" evidence="1">
    <location>
        <begin position="506"/>
        <end position="515"/>
    </location>
</feature>
<evidence type="ECO:0000256" key="1">
    <source>
        <dbReference type="SAM" id="MobiDB-lite"/>
    </source>
</evidence>
<name>A0ABZ2X6F3_9HYPO</name>
<feature type="compositionally biased region" description="Low complexity" evidence="1">
    <location>
        <begin position="488"/>
        <end position="503"/>
    </location>
</feature>
<accession>A0ABZ2X6F3</accession>
<keyword evidence="4" id="KW-1185">Reference proteome</keyword>
<feature type="region of interest" description="Disordered" evidence="1">
    <location>
        <begin position="393"/>
        <end position="418"/>
    </location>
</feature>
<feature type="compositionally biased region" description="Low complexity" evidence="1">
    <location>
        <begin position="26"/>
        <end position="36"/>
    </location>
</feature>
<dbReference type="PANTHER" id="PTHR28065">
    <property type="entry name" value="FREQUENIN"/>
    <property type="match status" value="1"/>
</dbReference>
<feature type="region of interest" description="Disordered" evidence="1">
    <location>
        <begin position="18"/>
        <end position="57"/>
    </location>
</feature>
<gene>
    <name evidence="3" type="ORF">QYS62_009249</name>
</gene>
<evidence type="ECO:0000313" key="3">
    <source>
        <dbReference type="EMBL" id="WZH48085.1"/>
    </source>
</evidence>
<feature type="compositionally biased region" description="Low complexity" evidence="1">
    <location>
        <begin position="178"/>
        <end position="206"/>
    </location>
</feature>
<feature type="region of interest" description="Disordered" evidence="1">
    <location>
        <begin position="605"/>
        <end position="657"/>
    </location>
</feature>
<feature type="region of interest" description="Disordered" evidence="1">
    <location>
        <begin position="488"/>
        <end position="540"/>
    </location>
</feature>
<dbReference type="InterPro" id="IPR053274">
    <property type="entry name" value="Fluconazole_resistance"/>
</dbReference>
<dbReference type="EMBL" id="CP151264">
    <property type="protein sequence ID" value="WZH48085.1"/>
    <property type="molecule type" value="Genomic_DNA"/>
</dbReference>
<feature type="compositionally biased region" description="Basic residues" evidence="1">
    <location>
        <begin position="118"/>
        <end position="127"/>
    </location>
</feature>
<feature type="region of interest" description="Disordered" evidence="1">
    <location>
        <begin position="304"/>
        <end position="379"/>
    </location>
</feature>
<organism evidence="3 4">
    <name type="scientific">Fusarium acuminatum</name>
    <dbReference type="NCBI Taxonomy" id="5515"/>
    <lineage>
        <taxon>Eukaryota</taxon>
        <taxon>Fungi</taxon>
        <taxon>Dikarya</taxon>
        <taxon>Ascomycota</taxon>
        <taxon>Pezizomycotina</taxon>
        <taxon>Sordariomycetes</taxon>
        <taxon>Hypocreomycetidae</taxon>
        <taxon>Hypocreales</taxon>
        <taxon>Nectriaceae</taxon>
        <taxon>Fusarium</taxon>
        <taxon>Fusarium tricinctum species complex</taxon>
    </lineage>
</organism>
<feature type="compositionally biased region" description="Polar residues" evidence="1">
    <location>
        <begin position="625"/>
        <end position="636"/>
    </location>
</feature>
<dbReference type="Proteomes" id="UP001489902">
    <property type="component" value="Chromosome 5"/>
</dbReference>